<gene>
    <name evidence="7 9" type="primary">gloB</name>
    <name evidence="9" type="ORF">D0544_07345</name>
</gene>
<comment type="subunit">
    <text evidence="7">Monomer.</text>
</comment>
<evidence type="ECO:0000313" key="9">
    <source>
        <dbReference type="EMBL" id="RRJ85472.1"/>
    </source>
</evidence>
<feature type="binding site" evidence="7">
    <location>
        <position position="131"/>
    </location>
    <ligand>
        <name>Zn(2+)</name>
        <dbReference type="ChEBI" id="CHEBI:29105"/>
        <label>2</label>
    </ligand>
</feature>
<dbReference type="InterPro" id="IPR050110">
    <property type="entry name" value="Glyoxalase_II_hydrolase"/>
</dbReference>
<evidence type="ECO:0000256" key="4">
    <source>
        <dbReference type="ARBA" id="ARBA00022723"/>
    </source>
</evidence>
<keyword evidence="4 7" id="KW-0479">Metal-binding</keyword>
<accession>A0A3P3VRR3</accession>
<dbReference type="InterPro" id="IPR032282">
    <property type="entry name" value="HAGH_C"/>
</dbReference>
<evidence type="ECO:0000313" key="10">
    <source>
        <dbReference type="Proteomes" id="UP000280792"/>
    </source>
</evidence>
<dbReference type="PANTHER" id="PTHR43705:SF1">
    <property type="entry name" value="HYDROXYACYLGLUTATHIONE HYDROLASE GLOB"/>
    <property type="match status" value="1"/>
</dbReference>
<dbReference type="GO" id="GO:0046872">
    <property type="term" value="F:metal ion binding"/>
    <property type="evidence" value="ECO:0007669"/>
    <property type="project" value="UniProtKB-KW"/>
</dbReference>
<dbReference type="NCBIfam" id="TIGR03413">
    <property type="entry name" value="GSH_gloB"/>
    <property type="match status" value="1"/>
</dbReference>
<dbReference type="UniPathway" id="UPA00619">
    <property type="reaction ID" value="UER00676"/>
</dbReference>
<feature type="binding site" evidence="7">
    <location>
        <position position="56"/>
    </location>
    <ligand>
        <name>Zn(2+)</name>
        <dbReference type="ChEBI" id="CHEBI:29105"/>
        <label>2</label>
    </ligand>
</feature>
<evidence type="ECO:0000256" key="3">
    <source>
        <dbReference type="ARBA" id="ARBA00006759"/>
    </source>
</evidence>
<feature type="binding site" evidence="7">
    <location>
        <position position="169"/>
    </location>
    <ligand>
        <name>Zn(2+)</name>
        <dbReference type="ChEBI" id="CHEBI:29105"/>
        <label>2</label>
    </ligand>
</feature>
<dbReference type="InterPro" id="IPR017782">
    <property type="entry name" value="Hydroxyacylglutathione_Hdrlase"/>
</dbReference>
<keyword evidence="6 7" id="KW-0862">Zinc</keyword>
<name>A0A3P3VRR3_9GAMM</name>
<proteinExistence type="inferred from homology"/>
<reference evidence="9 10" key="2">
    <citation type="submission" date="2018-12" db="EMBL/GenBank/DDBJ databases">
        <title>Simiduia agarivorans gen. nov., sp. nov., a marine, agarolytic bacterium isolated from shallow coastal water from Keelung, Taiwan.</title>
        <authorList>
            <person name="Shieh W.Y."/>
        </authorList>
    </citation>
    <scope>NUCLEOTIDE SEQUENCE [LARGE SCALE GENOMIC DNA]</scope>
    <source>
        <strain evidence="9 10">GTF-13</strain>
    </source>
</reference>
<dbReference type="GO" id="GO:0004416">
    <property type="term" value="F:hydroxyacylglutathione hydrolase activity"/>
    <property type="evidence" value="ECO:0007669"/>
    <property type="project" value="UniProtKB-UniRule"/>
</dbReference>
<reference evidence="9 10" key="1">
    <citation type="submission" date="2018-08" db="EMBL/GenBank/DDBJ databases">
        <authorList>
            <person name="Khan S.A."/>
        </authorList>
    </citation>
    <scope>NUCLEOTIDE SEQUENCE [LARGE SCALE GENOMIC DNA]</scope>
    <source>
        <strain evidence="9 10">GTF-13</strain>
    </source>
</reference>
<comment type="caution">
    <text evidence="9">The sequence shown here is derived from an EMBL/GenBank/DDBJ whole genome shotgun (WGS) entry which is preliminary data.</text>
</comment>
<feature type="binding site" evidence="7">
    <location>
        <position position="52"/>
    </location>
    <ligand>
        <name>Zn(2+)</name>
        <dbReference type="ChEBI" id="CHEBI:29105"/>
        <label>1</label>
    </ligand>
</feature>
<comment type="catalytic activity">
    <reaction evidence="1 7">
        <text>an S-(2-hydroxyacyl)glutathione + H2O = a 2-hydroxy carboxylate + glutathione + H(+)</text>
        <dbReference type="Rhea" id="RHEA:21864"/>
        <dbReference type="ChEBI" id="CHEBI:15377"/>
        <dbReference type="ChEBI" id="CHEBI:15378"/>
        <dbReference type="ChEBI" id="CHEBI:57925"/>
        <dbReference type="ChEBI" id="CHEBI:58896"/>
        <dbReference type="ChEBI" id="CHEBI:71261"/>
        <dbReference type="EC" id="3.1.2.6"/>
    </reaction>
</comment>
<dbReference type="Proteomes" id="UP000280792">
    <property type="component" value="Unassembled WGS sequence"/>
</dbReference>
<evidence type="ECO:0000259" key="8">
    <source>
        <dbReference type="SMART" id="SM00849"/>
    </source>
</evidence>
<comment type="pathway">
    <text evidence="2 7">Secondary metabolite metabolism; methylglyoxal degradation; (R)-lactate from methylglyoxal: step 2/2.</text>
</comment>
<dbReference type="PIRSF" id="PIRSF005457">
    <property type="entry name" value="Glx"/>
    <property type="match status" value="1"/>
</dbReference>
<evidence type="ECO:0000256" key="6">
    <source>
        <dbReference type="ARBA" id="ARBA00022833"/>
    </source>
</evidence>
<dbReference type="InterPro" id="IPR035680">
    <property type="entry name" value="Clx_II_MBL"/>
</dbReference>
<comment type="similarity">
    <text evidence="3 7">Belongs to the metallo-beta-lactamase superfamily. Glyoxalase II family.</text>
</comment>
<dbReference type="GO" id="GO:0019243">
    <property type="term" value="P:methylglyoxal catabolic process to D-lactate via S-lactoyl-glutathione"/>
    <property type="evidence" value="ECO:0007669"/>
    <property type="project" value="UniProtKB-UniRule"/>
</dbReference>
<feature type="domain" description="Metallo-beta-lactamase" evidence="8">
    <location>
        <begin position="11"/>
        <end position="169"/>
    </location>
</feature>
<dbReference type="InterPro" id="IPR001279">
    <property type="entry name" value="Metallo-B-lactamas"/>
</dbReference>
<dbReference type="SUPFAM" id="SSF56281">
    <property type="entry name" value="Metallo-hydrolase/oxidoreductase"/>
    <property type="match status" value="1"/>
</dbReference>
<evidence type="ECO:0000256" key="1">
    <source>
        <dbReference type="ARBA" id="ARBA00001623"/>
    </source>
</evidence>
<organism evidence="9 10">
    <name type="scientific">Aestuariirhabdus litorea</name>
    <dbReference type="NCBI Taxonomy" id="2528527"/>
    <lineage>
        <taxon>Bacteria</taxon>
        <taxon>Pseudomonadati</taxon>
        <taxon>Pseudomonadota</taxon>
        <taxon>Gammaproteobacteria</taxon>
        <taxon>Oceanospirillales</taxon>
        <taxon>Aestuariirhabdaceae</taxon>
        <taxon>Aestuariirhabdus</taxon>
    </lineage>
</organism>
<comment type="function">
    <text evidence="7">Thiolesterase that catalyzes the hydrolysis of S-D-lactoyl-glutathione to form glutathione and D-lactic acid.</text>
</comment>
<evidence type="ECO:0000256" key="7">
    <source>
        <dbReference type="HAMAP-Rule" id="MF_01374"/>
    </source>
</evidence>
<dbReference type="HAMAP" id="MF_01374">
    <property type="entry name" value="Glyoxalase_2"/>
    <property type="match status" value="1"/>
</dbReference>
<dbReference type="Pfam" id="PF00753">
    <property type="entry name" value="Lactamase_B"/>
    <property type="match status" value="1"/>
</dbReference>
<dbReference type="EC" id="3.1.2.6" evidence="7"/>
<comment type="cofactor">
    <cofactor evidence="7">
        <name>Zn(2+)</name>
        <dbReference type="ChEBI" id="CHEBI:29105"/>
    </cofactor>
    <text evidence="7">Binds 2 Zn(2+) ions per subunit.</text>
</comment>
<feature type="binding site" evidence="7">
    <location>
        <position position="57"/>
    </location>
    <ligand>
        <name>Zn(2+)</name>
        <dbReference type="ChEBI" id="CHEBI:29105"/>
        <label>2</label>
    </ligand>
</feature>
<dbReference type="Pfam" id="PF16123">
    <property type="entry name" value="HAGH_C"/>
    <property type="match status" value="1"/>
</dbReference>
<dbReference type="Gene3D" id="3.60.15.10">
    <property type="entry name" value="Ribonuclease Z/Hydroxyacylglutathione hydrolase-like"/>
    <property type="match status" value="1"/>
</dbReference>
<keyword evidence="10" id="KW-1185">Reference proteome</keyword>
<dbReference type="AlphaFoldDB" id="A0A3P3VRR3"/>
<evidence type="ECO:0000256" key="2">
    <source>
        <dbReference type="ARBA" id="ARBA00004963"/>
    </source>
</evidence>
<dbReference type="CDD" id="cd07723">
    <property type="entry name" value="hydroxyacylglutathione_hydrolase_MBL-fold"/>
    <property type="match status" value="1"/>
</dbReference>
<dbReference type="InterPro" id="IPR036866">
    <property type="entry name" value="RibonucZ/Hydroxyglut_hydro"/>
</dbReference>
<dbReference type="PANTHER" id="PTHR43705">
    <property type="entry name" value="HYDROXYACYLGLUTATHIONE HYDROLASE"/>
    <property type="match status" value="1"/>
</dbReference>
<dbReference type="EMBL" id="QWEZ01000001">
    <property type="protein sequence ID" value="RRJ85472.1"/>
    <property type="molecule type" value="Genomic_DNA"/>
</dbReference>
<feature type="binding site" evidence="7">
    <location>
        <position position="109"/>
    </location>
    <ligand>
        <name>Zn(2+)</name>
        <dbReference type="ChEBI" id="CHEBI:29105"/>
        <label>1</label>
    </ligand>
</feature>
<evidence type="ECO:0000256" key="5">
    <source>
        <dbReference type="ARBA" id="ARBA00022801"/>
    </source>
</evidence>
<dbReference type="SMART" id="SM00849">
    <property type="entry name" value="Lactamase_B"/>
    <property type="match status" value="1"/>
</dbReference>
<feature type="binding site" evidence="7">
    <location>
        <position position="131"/>
    </location>
    <ligand>
        <name>Zn(2+)</name>
        <dbReference type="ChEBI" id="CHEBI:29105"/>
        <label>1</label>
    </ligand>
</feature>
<protein>
    <recommendedName>
        <fullName evidence="7">Hydroxyacylglutathione hydrolase</fullName>
        <ecNumber evidence="7">3.1.2.6</ecNumber>
    </recommendedName>
    <alternativeName>
        <fullName evidence="7">Glyoxalase II</fullName>
        <shortName evidence="7">Glx II</shortName>
    </alternativeName>
</protein>
<sequence>MTLTPVPAFNDNYIWCLSRGDRAWVVDPGDATPVMEHLKREGLALEGVLITHHHPDHTGGISTLSAEHPDLVVVGPDNPRINGLTRRINEGESVELLGCHFDVLATPGHTLDHLCYFSDTEQQRPILFCGDTLFAGGCGRLFEGTATQMLNSLQKLAALPPRTQVCAAHEYTLSNLAFALAVEPDNPELQQRLAHCQQLREQNTPTLPSSLQEELNSNPFMRTREPSVVEAAQRQGAETTEDESAIFAAIRSWKDRF</sequence>
<feature type="binding site" evidence="7">
    <location>
        <position position="54"/>
    </location>
    <ligand>
        <name>Zn(2+)</name>
        <dbReference type="ChEBI" id="CHEBI:29105"/>
        <label>1</label>
    </ligand>
</feature>
<keyword evidence="5 7" id="KW-0378">Hydrolase</keyword>